<feature type="transmembrane region" description="Helical" evidence="1">
    <location>
        <begin position="82"/>
        <end position="102"/>
    </location>
</feature>
<keyword evidence="1" id="KW-0472">Membrane</keyword>
<feature type="transmembrane region" description="Helical" evidence="1">
    <location>
        <begin position="6"/>
        <end position="37"/>
    </location>
</feature>
<reference evidence="3" key="1">
    <citation type="journal article" date="2019" name="Int. J. Syst. Evol. Microbiol.">
        <title>The Global Catalogue of Microorganisms (GCM) 10K type strain sequencing project: providing services to taxonomists for standard genome sequencing and annotation.</title>
        <authorList>
            <consortium name="The Broad Institute Genomics Platform"/>
            <consortium name="The Broad Institute Genome Sequencing Center for Infectious Disease"/>
            <person name="Wu L."/>
            <person name="Ma J."/>
        </authorList>
    </citation>
    <scope>NUCLEOTIDE SEQUENCE [LARGE SCALE GENOMIC DNA]</scope>
    <source>
        <strain evidence="3">CCUG 56401</strain>
    </source>
</reference>
<keyword evidence="1" id="KW-1133">Transmembrane helix</keyword>
<name>A0ABW3FS71_9PSEU</name>
<evidence type="ECO:0008006" key="4">
    <source>
        <dbReference type="Google" id="ProtNLM"/>
    </source>
</evidence>
<organism evidence="2 3">
    <name type="scientific">Saccharopolyspora rosea</name>
    <dbReference type="NCBI Taxonomy" id="524884"/>
    <lineage>
        <taxon>Bacteria</taxon>
        <taxon>Bacillati</taxon>
        <taxon>Actinomycetota</taxon>
        <taxon>Actinomycetes</taxon>
        <taxon>Pseudonocardiales</taxon>
        <taxon>Pseudonocardiaceae</taxon>
        <taxon>Saccharopolyspora</taxon>
    </lineage>
</organism>
<evidence type="ECO:0000256" key="1">
    <source>
        <dbReference type="SAM" id="Phobius"/>
    </source>
</evidence>
<dbReference type="RefSeq" id="WP_263253821.1">
    <property type="nucleotide sequence ID" value="NZ_BAABLT010000006.1"/>
</dbReference>
<dbReference type="EMBL" id="JBHTIW010000008">
    <property type="protein sequence ID" value="MFD0920693.1"/>
    <property type="molecule type" value="Genomic_DNA"/>
</dbReference>
<keyword evidence="3" id="KW-1185">Reference proteome</keyword>
<dbReference type="Proteomes" id="UP001597018">
    <property type="component" value="Unassembled WGS sequence"/>
</dbReference>
<keyword evidence="1" id="KW-0812">Transmembrane</keyword>
<sequence>MVLAYHLLTAIAVMSTGAVFGIDFFCAAVLRSALVHLDDGTLTRIMGHIHYYGDRRLMWPALVGVASTVATAVVSIPVNGPAGVLADVVAALLVAAWLVVFVRVAAPVNRALTAAARGGAPVADSRALQQRWNNVIDLRAALLGCVLLGLHLGVVVG</sequence>
<protein>
    <recommendedName>
        <fullName evidence="4">DUF1772 domain-containing protein</fullName>
    </recommendedName>
</protein>
<comment type="caution">
    <text evidence="2">The sequence shown here is derived from an EMBL/GenBank/DDBJ whole genome shotgun (WGS) entry which is preliminary data.</text>
</comment>
<feature type="transmembrane region" description="Helical" evidence="1">
    <location>
        <begin position="136"/>
        <end position="156"/>
    </location>
</feature>
<evidence type="ECO:0000313" key="3">
    <source>
        <dbReference type="Proteomes" id="UP001597018"/>
    </source>
</evidence>
<feature type="transmembrane region" description="Helical" evidence="1">
    <location>
        <begin position="57"/>
        <end position="76"/>
    </location>
</feature>
<evidence type="ECO:0000313" key="2">
    <source>
        <dbReference type="EMBL" id="MFD0920693.1"/>
    </source>
</evidence>
<gene>
    <name evidence="2" type="ORF">ACFQ16_13140</name>
</gene>
<proteinExistence type="predicted"/>
<accession>A0ABW3FS71</accession>